<reference evidence="2" key="1">
    <citation type="journal article" date="2023" name="Science">
        <title>Genome structures resolve the early diversification of teleost fishes.</title>
        <authorList>
            <person name="Parey E."/>
            <person name="Louis A."/>
            <person name="Montfort J."/>
            <person name="Bouchez O."/>
            <person name="Roques C."/>
            <person name="Iampietro C."/>
            <person name="Lluch J."/>
            <person name="Castinel A."/>
            <person name="Donnadieu C."/>
            <person name="Desvignes T."/>
            <person name="Floi Bucao C."/>
            <person name="Jouanno E."/>
            <person name="Wen M."/>
            <person name="Mejri S."/>
            <person name="Dirks R."/>
            <person name="Jansen H."/>
            <person name="Henkel C."/>
            <person name="Chen W.J."/>
            <person name="Zahm M."/>
            <person name="Cabau C."/>
            <person name="Klopp C."/>
            <person name="Thompson A.W."/>
            <person name="Robinson-Rechavi M."/>
            <person name="Braasch I."/>
            <person name="Lecointre G."/>
            <person name="Bobe J."/>
            <person name="Postlethwait J.H."/>
            <person name="Berthelot C."/>
            <person name="Roest Crollius H."/>
            <person name="Guiguen Y."/>
        </authorList>
    </citation>
    <scope>NUCLEOTIDE SEQUENCE</scope>
    <source>
        <strain evidence="2">NC1722</strain>
    </source>
</reference>
<name>A0AAD7S813_9TELE</name>
<comment type="caution">
    <text evidence="2">The sequence shown here is derived from an EMBL/GenBank/DDBJ whole genome shotgun (WGS) entry which is preliminary data.</text>
</comment>
<evidence type="ECO:0000313" key="2">
    <source>
        <dbReference type="EMBL" id="KAJ8397685.1"/>
    </source>
</evidence>
<keyword evidence="3" id="KW-1185">Reference proteome</keyword>
<sequence length="127" mass="13769">MEIQPPRPASPCAHAAHGGSALLCPPCPWAAPCAVAQHECSRGKCPGPHRPRVPQEERLAMRHLWTEIRLALVPAVSVASSSWKPNPAEPLIPEPKARRSEEVPGGRCRPGRERGRTLSDRSERGAV</sequence>
<evidence type="ECO:0000256" key="1">
    <source>
        <dbReference type="SAM" id="MobiDB-lite"/>
    </source>
</evidence>
<dbReference type="AlphaFoldDB" id="A0AAD7S813"/>
<proteinExistence type="predicted"/>
<accession>A0AAD7S813</accession>
<dbReference type="Proteomes" id="UP001221898">
    <property type="component" value="Unassembled WGS sequence"/>
</dbReference>
<dbReference type="EMBL" id="JAINUG010000096">
    <property type="protein sequence ID" value="KAJ8397685.1"/>
    <property type="molecule type" value="Genomic_DNA"/>
</dbReference>
<feature type="region of interest" description="Disordered" evidence="1">
    <location>
        <begin position="79"/>
        <end position="127"/>
    </location>
</feature>
<gene>
    <name evidence="2" type="ORF">AAFF_G00436840</name>
</gene>
<evidence type="ECO:0000313" key="3">
    <source>
        <dbReference type="Proteomes" id="UP001221898"/>
    </source>
</evidence>
<organism evidence="2 3">
    <name type="scientific">Aldrovandia affinis</name>
    <dbReference type="NCBI Taxonomy" id="143900"/>
    <lineage>
        <taxon>Eukaryota</taxon>
        <taxon>Metazoa</taxon>
        <taxon>Chordata</taxon>
        <taxon>Craniata</taxon>
        <taxon>Vertebrata</taxon>
        <taxon>Euteleostomi</taxon>
        <taxon>Actinopterygii</taxon>
        <taxon>Neopterygii</taxon>
        <taxon>Teleostei</taxon>
        <taxon>Notacanthiformes</taxon>
        <taxon>Halosauridae</taxon>
        <taxon>Aldrovandia</taxon>
    </lineage>
</organism>
<protein>
    <submittedName>
        <fullName evidence="2">Uncharacterized protein</fullName>
    </submittedName>
</protein>
<feature type="compositionally biased region" description="Basic and acidic residues" evidence="1">
    <location>
        <begin position="95"/>
        <end position="127"/>
    </location>
</feature>